<dbReference type="Proteomes" id="UP000279089">
    <property type="component" value="Unassembled WGS sequence"/>
</dbReference>
<keyword evidence="1" id="KW-0472">Membrane</keyword>
<keyword evidence="3" id="KW-1185">Reference proteome</keyword>
<comment type="caution">
    <text evidence="2">The sequence shown here is derived from an EMBL/GenBank/DDBJ whole genome shotgun (WGS) entry which is preliminary data.</text>
</comment>
<proteinExistence type="predicted"/>
<gene>
    <name evidence="2" type="ORF">EG028_20625</name>
</gene>
<evidence type="ECO:0000313" key="2">
    <source>
        <dbReference type="EMBL" id="RPD39522.1"/>
    </source>
</evidence>
<evidence type="ECO:0000256" key="1">
    <source>
        <dbReference type="SAM" id="Phobius"/>
    </source>
</evidence>
<feature type="transmembrane region" description="Helical" evidence="1">
    <location>
        <begin position="127"/>
        <end position="149"/>
    </location>
</feature>
<name>A0A3N4M7S2_9BACT</name>
<keyword evidence="1" id="KW-1133">Transmembrane helix</keyword>
<keyword evidence="1" id="KW-0812">Transmembrane</keyword>
<protein>
    <recommendedName>
        <fullName evidence="4">DUF1772 domain-containing protein</fullName>
    </recommendedName>
</protein>
<dbReference type="OrthoDB" id="962794at2"/>
<dbReference type="EMBL" id="RMBX01000011">
    <property type="protein sequence ID" value="RPD39522.1"/>
    <property type="molecule type" value="Genomic_DNA"/>
</dbReference>
<sequence>MKKETFRTVILFLFIGLVFYCYGTRMMDYFTIYKTWELVGEREFAAFHQEQSTWIISVFVIPAAVMTLLNILAFIFPASYVSRKLIGFALIVYAFDWISSFTTQIPIQFKLHEGKNMQLLDDLLRTNWWRFSADTIQFALVCVLLWQLLRRLERSSI</sequence>
<accession>A0A3N4M7S2</accession>
<feature type="transmembrane region" description="Helical" evidence="1">
    <location>
        <begin position="85"/>
        <end position="107"/>
    </location>
</feature>
<feature type="transmembrane region" description="Helical" evidence="1">
    <location>
        <begin position="54"/>
        <end position="78"/>
    </location>
</feature>
<evidence type="ECO:0000313" key="3">
    <source>
        <dbReference type="Proteomes" id="UP000279089"/>
    </source>
</evidence>
<evidence type="ECO:0008006" key="4">
    <source>
        <dbReference type="Google" id="ProtNLM"/>
    </source>
</evidence>
<reference evidence="3" key="1">
    <citation type="submission" date="2018-11" db="EMBL/GenBank/DDBJ databases">
        <title>Chitinophaga lutea sp.nov., isolate from arsenic contaminated soil.</title>
        <authorList>
            <person name="Zong Y."/>
        </authorList>
    </citation>
    <scope>NUCLEOTIDE SEQUENCE [LARGE SCALE GENOMIC DNA]</scope>
    <source>
        <strain evidence="3">YLT18</strain>
    </source>
</reference>
<dbReference type="AlphaFoldDB" id="A0A3N4M7S2"/>
<dbReference type="RefSeq" id="WP_120518168.1">
    <property type="nucleotide sequence ID" value="NZ_QXZY01000011.1"/>
</dbReference>
<organism evidence="2 3">
    <name type="scientific">Chitinophaga barathri</name>
    <dbReference type="NCBI Taxonomy" id="1647451"/>
    <lineage>
        <taxon>Bacteria</taxon>
        <taxon>Pseudomonadati</taxon>
        <taxon>Bacteroidota</taxon>
        <taxon>Chitinophagia</taxon>
        <taxon>Chitinophagales</taxon>
        <taxon>Chitinophagaceae</taxon>
        <taxon>Chitinophaga</taxon>
    </lineage>
</organism>